<dbReference type="GO" id="GO:0005886">
    <property type="term" value="C:plasma membrane"/>
    <property type="evidence" value="ECO:0007669"/>
    <property type="project" value="UniProtKB-SubCell"/>
</dbReference>
<feature type="transmembrane region" description="Helical" evidence="6">
    <location>
        <begin position="209"/>
        <end position="234"/>
    </location>
</feature>
<keyword evidence="3 6" id="KW-0812">Transmembrane</keyword>
<sequence length="289" mass="30735">MELLASVLTFTAINVVAVTGVFILTGLTGLFSLGQGAFMGIGAYVAGLMAVKYNFSFPLAAGGAVVVGLIAAVIVGLPTIRLRRDYISLVTFGFGEAIAALLNQSVNITGGAMGLSGIPKQTTLLLAVTSAVICLFLVWGFKCSRYGRQCLALRSDELAARSMGINVNQVKMVAFLLSAAITTYAGVLYGFYTTYVEPVMFGWTKSAEWIIMVFFGGINSLTGAVVASALLTGLPEILRAAAEWRIVAYCVIVLLILNFKPTGLFGEYEISLLSLLRRRGNRIREGEGS</sequence>
<dbReference type="CDD" id="cd06581">
    <property type="entry name" value="TM_PBP1_LivM_like"/>
    <property type="match status" value="1"/>
</dbReference>
<protein>
    <submittedName>
        <fullName evidence="7">High-affinity branched-chain amino acid transport system permease protein LivH</fullName>
    </submittedName>
</protein>
<feature type="transmembrane region" description="Helical" evidence="6">
    <location>
        <begin position="57"/>
        <end position="79"/>
    </location>
</feature>
<comment type="subcellular location">
    <subcellularLocation>
        <location evidence="1">Cell membrane</location>
        <topology evidence="1">Multi-pass membrane protein</topology>
    </subcellularLocation>
</comment>
<dbReference type="PANTHER" id="PTHR30482:SF10">
    <property type="entry name" value="HIGH-AFFINITY BRANCHED-CHAIN AMINO ACID TRANSPORT PROTEIN BRAE"/>
    <property type="match status" value="1"/>
</dbReference>
<keyword evidence="8" id="KW-1185">Reference proteome</keyword>
<feature type="transmembrane region" description="Helical" evidence="6">
    <location>
        <begin position="170"/>
        <end position="189"/>
    </location>
</feature>
<keyword evidence="5 6" id="KW-0472">Membrane</keyword>
<gene>
    <name evidence="7" type="primary">livH_1</name>
    <name evidence="7" type="ORF">MOHU_11350</name>
</gene>
<dbReference type="InterPro" id="IPR043428">
    <property type="entry name" value="LivM-like"/>
</dbReference>
<accession>A0A2T0AT50</accession>
<evidence type="ECO:0000256" key="6">
    <source>
        <dbReference type="SAM" id="Phobius"/>
    </source>
</evidence>
<dbReference type="Pfam" id="PF02653">
    <property type="entry name" value="BPD_transp_2"/>
    <property type="match status" value="1"/>
</dbReference>
<dbReference type="PANTHER" id="PTHR30482">
    <property type="entry name" value="HIGH-AFFINITY BRANCHED-CHAIN AMINO ACID TRANSPORT SYSTEM PERMEASE"/>
    <property type="match status" value="1"/>
</dbReference>
<evidence type="ECO:0000256" key="5">
    <source>
        <dbReference type="ARBA" id="ARBA00023136"/>
    </source>
</evidence>
<comment type="caution">
    <text evidence="7">The sequence shown here is derived from an EMBL/GenBank/DDBJ whole genome shotgun (WGS) entry which is preliminary data.</text>
</comment>
<dbReference type="Proteomes" id="UP000238415">
    <property type="component" value="Unassembled WGS sequence"/>
</dbReference>
<dbReference type="GO" id="GO:0015658">
    <property type="term" value="F:branched-chain amino acid transmembrane transporter activity"/>
    <property type="evidence" value="ECO:0007669"/>
    <property type="project" value="InterPro"/>
</dbReference>
<evidence type="ECO:0000256" key="4">
    <source>
        <dbReference type="ARBA" id="ARBA00022989"/>
    </source>
</evidence>
<keyword evidence="4 6" id="KW-1133">Transmembrane helix</keyword>
<evidence type="ECO:0000313" key="7">
    <source>
        <dbReference type="EMBL" id="PRR73600.1"/>
    </source>
</evidence>
<dbReference type="RefSeq" id="WP_170066227.1">
    <property type="nucleotide sequence ID" value="NZ_CP136419.1"/>
</dbReference>
<dbReference type="EMBL" id="PVXM01000019">
    <property type="protein sequence ID" value="PRR73600.1"/>
    <property type="molecule type" value="Genomic_DNA"/>
</dbReference>
<evidence type="ECO:0000256" key="2">
    <source>
        <dbReference type="ARBA" id="ARBA00022475"/>
    </source>
</evidence>
<reference evidence="7 8" key="1">
    <citation type="submission" date="2018-03" db="EMBL/GenBank/DDBJ databases">
        <title>Genome sequence of Moorella humiferrea DSM 23265.</title>
        <authorList>
            <person name="Poehlein A."/>
            <person name="Daniel R."/>
        </authorList>
    </citation>
    <scope>NUCLEOTIDE SEQUENCE [LARGE SCALE GENOMIC DNA]</scope>
    <source>
        <strain evidence="7 8">DSM 23265</strain>
    </source>
</reference>
<dbReference type="AlphaFoldDB" id="A0A2T0AT50"/>
<keyword evidence="2" id="KW-1003">Cell membrane</keyword>
<evidence type="ECO:0000256" key="3">
    <source>
        <dbReference type="ARBA" id="ARBA00022692"/>
    </source>
</evidence>
<organism evidence="7 8">
    <name type="scientific">Neomoorella humiferrea</name>
    <dbReference type="NCBI Taxonomy" id="676965"/>
    <lineage>
        <taxon>Bacteria</taxon>
        <taxon>Bacillati</taxon>
        <taxon>Bacillota</taxon>
        <taxon>Clostridia</taxon>
        <taxon>Neomoorellales</taxon>
        <taxon>Neomoorellaceae</taxon>
        <taxon>Neomoorella</taxon>
    </lineage>
</organism>
<name>A0A2T0AT50_9FIRM</name>
<feature type="transmembrane region" description="Helical" evidence="6">
    <location>
        <begin position="246"/>
        <end position="266"/>
    </location>
</feature>
<feature type="transmembrane region" description="Helical" evidence="6">
    <location>
        <begin position="86"/>
        <end position="103"/>
    </location>
</feature>
<feature type="transmembrane region" description="Helical" evidence="6">
    <location>
        <begin position="123"/>
        <end position="141"/>
    </location>
</feature>
<proteinExistence type="predicted"/>
<dbReference type="InterPro" id="IPR001851">
    <property type="entry name" value="ABC_transp_permease"/>
</dbReference>
<evidence type="ECO:0000256" key="1">
    <source>
        <dbReference type="ARBA" id="ARBA00004651"/>
    </source>
</evidence>
<feature type="transmembrane region" description="Helical" evidence="6">
    <location>
        <begin position="6"/>
        <end position="24"/>
    </location>
</feature>
<evidence type="ECO:0000313" key="8">
    <source>
        <dbReference type="Proteomes" id="UP000238415"/>
    </source>
</evidence>